<evidence type="ECO:0000256" key="1">
    <source>
        <dbReference type="SAM" id="MobiDB-lite"/>
    </source>
</evidence>
<protein>
    <submittedName>
        <fullName evidence="2">Uncharacterized protein</fullName>
    </submittedName>
</protein>
<evidence type="ECO:0000313" key="2">
    <source>
        <dbReference type="EMBL" id="GFD31610.1"/>
    </source>
</evidence>
<gene>
    <name evidence="2" type="ORF">Tci_903579</name>
</gene>
<proteinExistence type="predicted"/>
<name>A0A699VAD5_TANCI</name>
<dbReference type="EMBL" id="BKCJ011415811">
    <property type="protein sequence ID" value="GFD31610.1"/>
    <property type="molecule type" value="Genomic_DNA"/>
</dbReference>
<feature type="non-terminal residue" evidence="2">
    <location>
        <position position="1"/>
    </location>
</feature>
<feature type="region of interest" description="Disordered" evidence="1">
    <location>
        <begin position="68"/>
        <end position="99"/>
    </location>
</feature>
<dbReference type="AlphaFoldDB" id="A0A699VAD5"/>
<accession>A0A699VAD5</accession>
<comment type="caution">
    <text evidence="2">The sequence shown here is derived from an EMBL/GenBank/DDBJ whole genome shotgun (WGS) entry which is preliminary data.</text>
</comment>
<organism evidence="2">
    <name type="scientific">Tanacetum cinerariifolium</name>
    <name type="common">Dalmatian daisy</name>
    <name type="synonym">Chrysanthemum cinerariifolium</name>
    <dbReference type="NCBI Taxonomy" id="118510"/>
    <lineage>
        <taxon>Eukaryota</taxon>
        <taxon>Viridiplantae</taxon>
        <taxon>Streptophyta</taxon>
        <taxon>Embryophyta</taxon>
        <taxon>Tracheophyta</taxon>
        <taxon>Spermatophyta</taxon>
        <taxon>Magnoliopsida</taxon>
        <taxon>eudicotyledons</taxon>
        <taxon>Gunneridae</taxon>
        <taxon>Pentapetalae</taxon>
        <taxon>asterids</taxon>
        <taxon>campanulids</taxon>
        <taxon>Asterales</taxon>
        <taxon>Asteraceae</taxon>
        <taxon>Asteroideae</taxon>
        <taxon>Anthemideae</taxon>
        <taxon>Anthemidinae</taxon>
        <taxon>Tanacetum</taxon>
    </lineage>
</organism>
<reference evidence="2" key="1">
    <citation type="journal article" date="2019" name="Sci. Rep.">
        <title>Draft genome of Tanacetum cinerariifolium, the natural source of mosquito coil.</title>
        <authorList>
            <person name="Yamashiro T."/>
            <person name="Shiraishi A."/>
            <person name="Satake H."/>
            <person name="Nakayama K."/>
        </authorList>
    </citation>
    <scope>NUCLEOTIDE SEQUENCE</scope>
</reference>
<sequence>DNQVFNSTVFDCAKMISFKFDVSMPTSLVYDRYKSGEGYHAVPPPYTRTFMPPKPDLVFHDAPTDNENVPTVLKFEPGTTKPHKDMSHSNRPSAPIIED</sequence>